<dbReference type="AlphaFoldDB" id="A0A9P4HRF5"/>
<organism evidence="1 2">
    <name type="scientific">Saccharata proteae CBS 121410</name>
    <dbReference type="NCBI Taxonomy" id="1314787"/>
    <lineage>
        <taxon>Eukaryota</taxon>
        <taxon>Fungi</taxon>
        <taxon>Dikarya</taxon>
        <taxon>Ascomycota</taxon>
        <taxon>Pezizomycotina</taxon>
        <taxon>Dothideomycetes</taxon>
        <taxon>Dothideomycetes incertae sedis</taxon>
        <taxon>Botryosphaeriales</taxon>
        <taxon>Saccharataceae</taxon>
        <taxon>Saccharata</taxon>
    </lineage>
</organism>
<gene>
    <name evidence="1" type="ORF">K490DRAFT_57509</name>
</gene>
<proteinExistence type="predicted"/>
<keyword evidence="2" id="KW-1185">Reference proteome</keyword>
<accession>A0A9P4HRF5</accession>
<evidence type="ECO:0000313" key="1">
    <source>
        <dbReference type="EMBL" id="KAF2086590.1"/>
    </source>
</evidence>
<dbReference type="EMBL" id="ML978723">
    <property type="protein sequence ID" value="KAF2086590.1"/>
    <property type="molecule type" value="Genomic_DNA"/>
</dbReference>
<comment type="caution">
    <text evidence="1">The sequence shown here is derived from an EMBL/GenBank/DDBJ whole genome shotgun (WGS) entry which is preliminary data.</text>
</comment>
<sequence length="216" mass="24327">MYWLHQQRWLHPVHYPVGRGWVDVGCPAAAAGPRFKVVLPTLPHQSPSIPSITLAVPVDRRRASTMSRPQITQPTIQYHDRIYLADTFGPRPYCYCYCYCYCYSSPEPGRKISSFDRASRPFGGGNLTAADESSITFPPNSSCLAMQPTIIIHADDDSGCIRRCEPRMCPLHAMFQLPVIALVGFFFEPSSLRAFEPSSLRAFEAPWKKRHGIKHG</sequence>
<name>A0A9P4HRF5_9PEZI</name>
<reference evidence="1" key="1">
    <citation type="journal article" date="2020" name="Stud. Mycol.">
        <title>101 Dothideomycetes genomes: a test case for predicting lifestyles and emergence of pathogens.</title>
        <authorList>
            <person name="Haridas S."/>
            <person name="Albert R."/>
            <person name="Binder M."/>
            <person name="Bloem J."/>
            <person name="Labutti K."/>
            <person name="Salamov A."/>
            <person name="Andreopoulos B."/>
            <person name="Baker S."/>
            <person name="Barry K."/>
            <person name="Bills G."/>
            <person name="Bluhm B."/>
            <person name="Cannon C."/>
            <person name="Castanera R."/>
            <person name="Culley D."/>
            <person name="Daum C."/>
            <person name="Ezra D."/>
            <person name="Gonzalez J."/>
            <person name="Henrissat B."/>
            <person name="Kuo A."/>
            <person name="Liang C."/>
            <person name="Lipzen A."/>
            <person name="Lutzoni F."/>
            <person name="Magnuson J."/>
            <person name="Mondo S."/>
            <person name="Nolan M."/>
            <person name="Ohm R."/>
            <person name="Pangilinan J."/>
            <person name="Park H.-J."/>
            <person name="Ramirez L."/>
            <person name="Alfaro M."/>
            <person name="Sun H."/>
            <person name="Tritt A."/>
            <person name="Yoshinaga Y."/>
            <person name="Zwiers L.-H."/>
            <person name="Turgeon B."/>
            <person name="Goodwin S."/>
            <person name="Spatafora J."/>
            <person name="Crous P."/>
            <person name="Grigoriev I."/>
        </authorList>
    </citation>
    <scope>NUCLEOTIDE SEQUENCE</scope>
    <source>
        <strain evidence="1">CBS 121410</strain>
    </source>
</reference>
<dbReference type="Proteomes" id="UP000799776">
    <property type="component" value="Unassembled WGS sequence"/>
</dbReference>
<protein>
    <submittedName>
        <fullName evidence="1">Uncharacterized protein</fullName>
    </submittedName>
</protein>
<evidence type="ECO:0000313" key="2">
    <source>
        <dbReference type="Proteomes" id="UP000799776"/>
    </source>
</evidence>